<name>A0AAV6GED8_9TELE</name>
<dbReference type="InterPro" id="IPR046432">
    <property type="entry name" value="TASOR"/>
</dbReference>
<evidence type="ECO:0000256" key="1">
    <source>
        <dbReference type="SAM" id="MobiDB-lite"/>
    </source>
</evidence>
<feature type="region of interest" description="Disordered" evidence="1">
    <location>
        <begin position="1613"/>
        <end position="1643"/>
    </location>
</feature>
<feature type="region of interest" description="Disordered" evidence="1">
    <location>
        <begin position="1901"/>
        <end position="1921"/>
    </location>
</feature>
<reference evidence="3" key="1">
    <citation type="submission" date="2020-10" db="EMBL/GenBank/DDBJ databases">
        <title>Chromosome-scale genome assembly of the Allis shad, Alosa alosa.</title>
        <authorList>
            <person name="Margot Z."/>
            <person name="Christophe K."/>
            <person name="Cabau C."/>
            <person name="Louis A."/>
            <person name="Berthelot C."/>
            <person name="Parey E."/>
            <person name="Roest Crollius H."/>
            <person name="Montfort J."/>
            <person name="Robinson-Rechavi M."/>
            <person name="Bucao C."/>
            <person name="Bouchez O."/>
            <person name="Gislard M."/>
            <person name="Lluch J."/>
            <person name="Milhes M."/>
            <person name="Lampietro C."/>
            <person name="Lopez Roques C."/>
            <person name="Donnadieu C."/>
            <person name="Braasch I."/>
            <person name="Desvignes T."/>
            <person name="Postlethwait J."/>
            <person name="Bobe J."/>
            <person name="Guiguen Y."/>
        </authorList>
    </citation>
    <scope>NUCLEOTIDE SEQUENCE</scope>
    <source>
        <strain evidence="3">M-15738</strain>
        <tissue evidence="3">Blood</tissue>
    </source>
</reference>
<dbReference type="Proteomes" id="UP000823561">
    <property type="component" value="Chromosome 11"/>
</dbReference>
<feature type="compositionally biased region" description="Polar residues" evidence="1">
    <location>
        <begin position="33"/>
        <end position="49"/>
    </location>
</feature>
<feature type="compositionally biased region" description="Basic residues" evidence="1">
    <location>
        <begin position="487"/>
        <end position="505"/>
    </location>
</feature>
<comment type="caution">
    <text evidence="3">The sequence shown here is derived from an EMBL/GenBank/DDBJ whole genome shotgun (WGS) entry which is preliminary data.</text>
</comment>
<feature type="compositionally biased region" description="Basic and acidic residues" evidence="1">
    <location>
        <begin position="372"/>
        <end position="408"/>
    </location>
</feature>
<feature type="region of interest" description="Disordered" evidence="1">
    <location>
        <begin position="1832"/>
        <end position="1864"/>
    </location>
</feature>
<dbReference type="GO" id="GO:0005654">
    <property type="term" value="C:nucleoplasm"/>
    <property type="evidence" value="ECO:0007669"/>
    <property type="project" value="TreeGrafter"/>
</dbReference>
<feature type="compositionally biased region" description="Low complexity" evidence="1">
    <location>
        <begin position="355"/>
        <end position="370"/>
    </location>
</feature>
<dbReference type="Pfam" id="PF23314">
    <property type="entry name" value="TASOR_alpha-beta"/>
    <property type="match status" value="1"/>
</dbReference>
<organism evidence="3 4">
    <name type="scientific">Alosa alosa</name>
    <name type="common">allis shad</name>
    <dbReference type="NCBI Taxonomy" id="278164"/>
    <lineage>
        <taxon>Eukaryota</taxon>
        <taxon>Metazoa</taxon>
        <taxon>Chordata</taxon>
        <taxon>Craniata</taxon>
        <taxon>Vertebrata</taxon>
        <taxon>Euteleostomi</taxon>
        <taxon>Actinopterygii</taxon>
        <taxon>Neopterygii</taxon>
        <taxon>Teleostei</taxon>
        <taxon>Clupei</taxon>
        <taxon>Clupeiformes</taxon>
        <taxon>Clupeoidei</taxon>
        <taxon>Clupeidae</taxon>
        <taxon>Alosa</taxon>
    </lineage>
</organism>
<feature type="region of interest" description="Disordered" evidence="1">
    <location>
        <begin position="1729"/>
        <end position="1755"/>
    </location>
</feature>
<feature type="compositionally biased region" description="Polar residues" evidence="1">
    <location>
        <begin position="220"/>
        <end position="249"/>
    </location>
</feature>
<feature type="region of interest" description="Disordered" evidence="1">
    <location>
        <begin position="192"/>
        <end position="543"/>
    </location>
</feature>
<dbReference type="PANTHER" id="PTHR16207:SF10">
    <property type="entry name" value="PROTEIN TASOR 2"/>
    <property type="match status" value="1"/>
</dbReference>
<feature type="compositionally biased region" description="Polar residues" evidence="1">
    <location>
        <begin position="972"/>
        <end position="1017"/>
    </location>
</feature>
<feature type="compositionally biased region" description="Basic residues" evidence="1">
    <location>
        <begin position="1908"/>
        <end position="1921"/>
    </location>
</feature>
<feature type="compositionally biased region" description="Polar residues" evidence="1">
    <location>
        <begin position="1614"/>
        <end position="1638"/>
    </location>
</feature>
<sequence length="2304" mass="255989">MGAEQNQPDTEKDQSILLKLNSEDKPSVDQVELPSSTSECWENSNSPSQEKVENISFEADILSKTNWKSLPRRCRKDQDSQTDVPKRGKIELLGESSKETTQIHPMKRKMERESLRYGLKTIVTDCGRIFVPHGSEVPNKDLDLVVKRQKTADGESGLKKTEVEVEESISLSKSSHKADSVDINETINADLVPKVNDKQDSLPLTKETGATTKHSEESPDQNSDTPCQTVHTSPTFQDQQNTGNESSSAVKIAADETQLTDTEKVKEAGSTEPSQKKKKRATEYTIISISQLRTVLRRGKKDSDSAAEKGTEGEKTESKPNSERPQGDDKNKDDCESNSDSVTQGYPDQKSPAEQLQPSQKPQSAPSSEQEPSDKKPLEPSIKLSEDLTKSNSERPQGDDKNKDDCKSNSDSVTQGYPDQKSPAIPTTEDSEQLQPSQKPQSAPSSEQEPSDKKHLEPSIKLSEDLTKQAQIRHVSSDENVPLPKKASPKGKKRANSSRKGRKGKAKDVFKENERLNSDTPSSQNTEQLKQAHTQTGNDSFTGHGLEEPCVGLGQKSCSVEGVVNALCMPADALTLLADIALSGRSGKHEIRLQNLGLDSEGKLGQRRGTRDGVKECGSQVSVLHSLLRDSKSLKIPIAPRSPLPKGLVMKGECVVFISKDHSYSQPSSLVLGLSGAHLQALPFRKSTDSLTMPNSVELQGRPLNTRKDWILLQRQPCVNRNGLEQQSPIKKLLPSNSKEMRKCKRRRQIVEKDGSIKVTRLWREQYDFSLDSKFTNDPHDKAVTRALHGPWNVNIVDSPEEVHLIFHMWIGLFYSRSASRFFHIDPVGFILQDGGHTKLPEEVELHSTASFSKSDRMNVSSQNNTSLKVVPSPLPANPGVLNLSDKTKKTSTSASEVLDLSVKGCTPLNLTFANTKTRETFTERPDPQYLDLPMSEIKSRLVSTNTNCQLRVNNAADSTGNIKRDNISVHGIQTKSHNTYENASNTKPSSTRASESSGYGNTQQATNIGSDFQDSSDVQKRLDGLPGTKELTHGGSSAPVVQLNSSDEIVSKEDTISSQMHYSSAVKSTSPKHTENIFACGKFTTGCLDNESNVCSNHSSVVTSIGLEPVKIKAKVQDKTAAVETAAAVDDQHHSKVDTIVTVQDMDHSKDATTKTEQNLSDSNSETIMIVQDPEASKEKVILAAQCPSGSKVKMVQEHNVPCTESIMSVHDLNDVHSDAMVVDDPSDCEVEKEVTAKSETSVRMKSPDDDEIQPHLFVKNPKETKPETAVVAEVPMDSEVQPFVTEHNHNETKPETTVTVQAQAESEMMAVVNMDQNDSTPSELVEEGELINSESETQVELDNLNTAVSTSEENNSCSEDATMMDLSENSVQMGRTAVCAVNENEGRAPMEVQLECNLKCEISAAGNESQVDTGMEVVEKIDHENVEHEILPEATAVKACSHEGNVKEDLTSTMEQNEQINQSRSIIVGETEDMSSTEIAEMPHGLEEQQKTNKIVNPEAVSTSSQIAHDSWHITKDHELKVIENEMRCLTPTIDELPYNTMGTGSALNQCSTPTQDELPSDCGSAVGEQSFHEPCSDPYDNAVYNTEGLDLAALSHMITWFRNRNNKQKLDSVSGQNSEPSQLRFSTNSDSISSPSKDEGNWTFPNSACLLNSIKGFSGSSSDDIESNMQSAEFYRVQYEDVAATDPSEDVMFQSSADGLYNAMEPYTRDSKSTGNLSFRHLSKSASQENFHSIHEDSTGKDEKEKQSRIYREGEIIDTVSVSASKMKDKQQEKAYWKYVYSNEQKHSSGSHCQQRGYQGYIDNFDQTWHWNEEEDHESHHYRINSQFFRNDDKEETSTSSQSSSTSSSESELESSSCNESFMRKREGLRVTVDFKRGDSTLSGHETPIFTVLDKGEKQRTAKNCPRKPTHSRTIHNPCHKGTQRYVEKFLQKWDDLHQADDDITQSSMDLEYLVFSDKMNNILQCCKSKRQQTLNMACKSPVTIQFSSLNEQDTSEEICDSLPMFSESKIKVVLPDRKERRAEDSRHMPLRLQRLSYKKESEAACSKISAITAECTKSYYAMMKDVCTNKNTVRQTDRIKKKQDSPKIRTSKPVELCGKIKEDLFERLHDDLNSVVRQACKTKYRFFILVTSEDPFFRETKDLLENEGHISVEPDQFDLETNTSSSPLLIILRNEDIASHICEVPHLLELKKSSSVIFAGIDQPDDFVNLTHQELFGKGGFVVFDGTALNKLTLENMKKLLSSWRSSARKESGNGFCTTETAGGSEKMHGHIKMGMIGSISWTAVKKQELWKCCPTMNVM</sequence>
<dbReference type="EMBL" id="JADWDJ010000011">
    <property type="protein sequence ID" value="KAG5273403.1"/>
    <property type="molecule type" value="Genomic_DNA"/>
</dbReference>
<gene>
    <name evidence="3" type="ORF">AALO_G00150960</name>
</gene>
<evidence type="ECO:0000313" key="3">
    <source>
        <dbReference type="EMBL" id="KAG5273403.1"/>
    </source>
</evidence>
<feature type="compositionally biased region" description="Basic and acidic residues" evidence="1">
    <location>
        <begin position="76"/>
        <end position="98"/>
    </location>
</feature>
<feature type="compositionally biased region" description="Basic and acidic residues" evidence="1">
    <location>
        <begin position="450"/>
        <end position="467"/>
    </location>
</feature>
<feature type="compositionally biased region" description="Basic and acidic residues" evidence="1">
    <location>
        <begin position="506"/>
        <end position="517"/>
    </location>
</feature>
<feature type="compositionally biased region" description="Basic and acidic residues" evidence="1">
    <location>
        <begin position="301"/>
        <end position="335"/>
    </location>
</feature>
<feature type="compositionally biased region" description="Basic and acidic residues" evidence="1">
    <location>
        <begin position="1231"/>
        <end position="1249"/>
    </location>
</feature>
<feature type="domain" description="TASOR alpha/beta" evidence="2">
    <location>
        <begin position="2125"/>
        <end position="2220"/>
    </location>
</feature>
<feature type="region of interest" description="Disordered" evidence="1">
    <location>
        <begin position="1"/>
        <end position="54"/>
    </location>
</feature>
<feature type="compositionally biased region" description="Polar residues" evidence="1">
    <location>
        <begin position="518"/>
        <end position="541"/>
    </location>
</feature>
<dbReference type="PANTHER" id="PTHR16207">
    <property type="entry name" value="SET DOMAIN-CONTAINING PROTEIN"/>
    <property type="match status" value="1"/>
</dbReference>
<dbReference type="GO" id="GO:0045814">
    <property type="term" value="P:negative regulation of gene expression, epigenetic"/>
    <property type="evidence" value="ECO:0007669"/>
    <property type="project" value="InterPro"/>
</dbReference>
<feature type="region of interest" description="Disordered" evidence="1">
    <location>
        <begin position="1228"/>
        <end position="1255"/>
    </location>
</feature>
<evidence type="ECO:0000313" key="4">
    <source>
        <dbReference type="Proteomes" id="UP000823561"/>
    </source>
</evidence>
<feature type="compositionally biased region" description="Low complexity" evidence="1">
    <location>
        <begin position="1841"/>
        <end position="1864"/>
    </location>
</feature>
<keyword evidence="4" id="KW-1185">Reference proteome</keyword>
<accession>A0AAV6GED8</accession>
<feature type="compositionally biased region" description="Low complexity" evidence="1">
    <location>
        <begin position="433"/>
        <end position="448"/>
    </location>
</feature>
<evidence type="ECO:0000259" key="2">
    <source>
        <dbReference type="Pfam" id="PF23314"/>
    </source>
</evidence>
<protein>
    <recommendedName>
        <fullName evidence="2">TASOR alpha/beta domain-containing protein</fullName>
    </recommendedName>
</protein>
<dbReference type="InterPro" id="IPR056243">
    <property type="entry name" value="TASOR_ab_dom"/>
</dbReference>
<feature type="region of interest" description="Disordered" evidence="1">
    <location>
        <begin position="960"/>
        <end position="1045"/>
    </location>
</feature>
<feature type="region of interest" description="Disordered" evidence="1">
    <location>
        <begin position="70"/>
        <end position="104"/>
    </location>
</feature>
<feature type="compositionally biased region" description="Basic and acidic residues" evidence="1">
    <location>
        <begin position="1735"/>
        <end position="1755"/>
    </location>
</feature>
<proteinExistence type="predicted"/>